<comment type="similarity">
    <text evidence="1">In the C-terminal section; belongs to the class-I pyridoxal-phosphate-dependent aminotransferase family.</text>
</comment>
<dbReference type="Gene3D" id="1.10.10.10">
    <property type="entry name" value="Winged helix-like DNA-binding domain superfamily/Winged helix DNA-binding domain"/>
    <property type="match status" value="1"/>
</dbReference>
<dbReference type="EMBL" id="AM406670">
    <property type="protein sequence ID" value="CAL93460.1"/>
    <property type="molecule type" value="Genomic_DNA"/>
</dbReference>
<dbReference type="Gene3D" id="3.90.1150.10">
    <property type="entry name" value="Aspartate Aminotransferase, domain 1"/>
    <property type="match status" value="1"/>
</dbReference>
<accession>A1K3Q5</accession>
<evidence type="ECO:0000256" key="1">
    <source>
        <dbReference type="ARBA" id="ARBA00005384"/>
    </source>
</evidence>
<dbReference type="Proteomes" id="UP000002588">
    <property type="component" value="Chromosome"/>
</dbReference>
<dbReference type="Pfam" id="PF00155">
    <property type="entry name" value="Aminotran_1_2"/>
    <property type="match status" value="1"/>
</dbReference>
<dbReference type="PROSITE" id="PS50949">
    <property type="entry name" value="HTH_GNTR"/>
    <property type="match status" value="1"/>
</dbReference>
<gene>
    <name evidence="7" type="ordered locus">azo0843</name>
</gene>
<evidence type="ECO:0000256" key="2">
    <source>
        <dbReference type="ARBA" id="ARBA00022898"/>
    </source>
</evidence>
<dbReference type="Pfam" id="PF00392">
    <property type="entry name" value="GntR"/>
    <property type="match status" value="1"/>
</dbReference>
<dbReference type="RefSeq" id="WP_011764577.1">
    <property type="nucleotide sequence ID" value="NC_008702.1"/>
</dbReference>
<dbReference type="PANTHER" id="PTHR46577">
    <property type="entry name" value="HTH-TYPE TRANSCRIPTIONAL REGULATORY PROTEIN GABR"/>
    <property type="match status" value="1"/>
</dbReference>
<evidence type="ECO:0000256" key="5">
    <source>
        <dbReference type="ARBA" id="ARBA00023163"/>
    </source>
</evidence>
<dbReference type="CDD" id="cd07377">
    <property type="entry name" value="WHTH_GntR"/>
    <property type="match status" value="1"/>
</dbReference>
<feature type="domain" description="HTH gntR-type" evidence="6">
    <location>
        <begin position="12"/>
        <end position="80"/>
    </location>
</feature>
<dbReference type="CDD" id="cd00609">
    <property type="entry name" value="AAT_like"/>
    <property type="match status" value="1"/>
</dbReference>
<dbReference type="OrthoDB" id="9804020at2"/>
<evidence type="ECO:0000259" key="6">
    <source>
        <dbReference type="PROSITE" id="PS50949"/>
    </source>
</evidence>
<sequence>MLMVSLDSTHPTPLVEQIVGAVRSQIDDRILRPGMRLPPIRKFAETQRVSRFTVVEAYDRLVALGYLRSRRGSGFFVAPRHEGGDGRPQAETDRAVDVAWLMRQVLDDRPGLIKASAGWLPDDWLDQDGLRRHLRTLSRRADARLTGYGTPQGYLPLRQQLQVRLAEFGIGAAPGQIVLTEGATSALDIVARHLIKPGDTVLVDDPGYYNFFGNLRLQGAKLVGVPRLADGPDVEALEALLEHHQPRVFFTHSVLHNPTGSDLSPAVAFRILQLAEKHDFLIIEDDTYADFHPHNSARLATLDQLERVIFVGSFSKTLSGSLRVGFLAARPDLVAEMTDVKLLTTLCSSEFSEQLVYQMLTDGHYRKYLERMQSRLAQATETTLRLLERCGLETFVEPRGGVFVWARVPELDDSAALASRAALQNIMLAPGKAFRPQMQASPWLRFNVAFSAEKVLERFLGDTLAAL</sequence>
<protein>
    <submittedName>
        <fullName evidence="7">Conserved hypothetical transcriptional regulator</fullName>
    </submittedName>
</protein>
<keyword evidence="3" id="KW-0805">Transcription regulation</keyword>
<dbReference type="KEGG" id="azo:azo0843"/>
<keyword evidence="4" id="KW-0238">DNA-binding</keyword>
<dbReference type="SMART" id="SM00345">
    <property type="entry name" value="HTH_GNTR"/>
    <property type="match status" value="1"/>
</dbReference>
<dbReference type="Gene3D" id="3.40.640.10">
    <property type="entry name" value="Type I PLP-dependent aspartate aminotransferase-like (Major domain)"/>
    <property type="match status" value="1"/>
</dbReference>
<reference evidence="7 8" key="1">
    <citation type="journal article" date="2006" name="Nat. Biotechnol.">
        <title>Complete genome of the mutualistic, N2-fixing grass endophyte Azoarcus sp. strain BH72.</title>
        <authorList>
            <person name="Krause A."/>
            <person name="Ramakumar A."/>
            <person name="Bartels D."/>
            <person name="Battistoni F."/>
            <person name="Bekel T."/>
            <person name="Boch J."/>
            <person name="Boehm M."/>
            <person name="Friedrich F."/>
            <person name="Hurek T."/>
            <person name="Krause L."/>
            <person name="Linke B."/>
            <person name="McHardy A.C."/>
            <person name="Sarkar A."/>
            <person name="Schneiker S."/>
            <person name="Syed A.A."/>
            <person name="Thauer R."/>
            <person name="Vorhoelter F.-J."/>
            <person name="Weidner S."/>
            <person name="Puehler A."/>
            <person name="Reinhold-Hurek B."/>
            <person name="Kaiser O."/>
            <person name="Goesmann A."/>
        </authorList>
    </citation>
    <scope>NUCLEOTIDE SEQUENCE [LARGE SCALE GENOMIC DNA]</scope>
    <source>
        <strain evidence="7 8">BH72</strain>
    </source>
</reference>
<dbReference type="InterPro" id="IPR015424">
    <property type="entry name" value="PyrdxlP-dep_Trfase"/>
</dbReference>
<dbReference type="GO" id="GO:0030170">
    <property type="term" value="F:pyridoxal phosphate binding"/>
    <property type="evidence" value="ECO:0007669"/>
    <property type="project" value="InterPro"/>
</dbReference>
<organism evidence="7 8">
    <name type="scientific">Azoarcus sp. (strain BH72)</name>
    <dbReference type="NCBI Taxonomy" id="418699"/>
    <lineage>
        <taxon>Bacteria</taxon>
        <taxon>Pseudomonadati</taxon>
        <taxon>Pseudomonadota</taxon>
        <taxon>Betaproteobacteria</taxon>
        <taxon>Rhodocyclales</taxon>
        <taxon>Zoogloeaceae</taxon>
        <taxon>Azoarcus</taxon>
    </lineage>
</organism>
<dbReference type="InterPro" id="IPR051446">
    <property type="entry name" value="HTH_trans_reg/aminotransferase"/>
</dbReference>
<dbReference type="AlphaFoldDB" id="A1K3Q5"/>
<dbReference type="InterPro" id="IPR036390">
    <property type="entry name" value="WH_DNA-bd_sf"/>
</dbReference>
<dbReference type="InterPro" id="IPR000524">
    <property type="entry name" value="Tscrpt_reg_HTH_GntR"/>
</dbReference>
<dbReference type="eggNOG" id="COG1167">
    <property type="taxonomic scope" value="Bacteria"/>
</dbReference>
<evidence type="ECO:0000256" key="4">
    <source>
        <dbReference type="ARBA" id="ARBA00023125"/>
    </source>
</evidence>
<name>A1K3Q5_AZOSB</name>
<dbReference type="HOGENOM" id="CLU_017584_0_0_4"/>
<keyword evidence="5" id="KW-0804">Transcription</keyword>
<keyword evidence="2" id="KW-0663">Pyridoxal phosphate</keyword>
<dbReference type="PANTHER" id="PTHR46577:SF2">
    <property type="entry name" value="TRANSCRIPTIONAL REGULATORY PROTEIN"/>
    <property type="match status" value="1"/>
</dbReference>
<dbReference type="KEGG" id="aoa:dqs_0914"/>
<keyword evidence="8" id="KW-1185">Reference proteome</keyword>
<dbReference type="InterPro" id="IPR004839">
    <property type="entry name" value="Aminotransferase_I/II_large"/>
</dbReference>
<evidence type="ECO:0000313" key="7">
    <source>
        <dbReference type="EMBL" id="CAL93460.1"/>
    </source>
</evidence>
<dbReference type="STRING" id="62928.azo0843"/>
<dbReference type="SUPFAM" id="SSF53383">
    <property type="entry name" value="PLP-dependent transferases"/>
    <property type="match status" value="1"/>
</dbReference>
<proteinExistence type="inferred from homology"/>
<evidence type="ECO:0000256" key="3">
    <source>
        <dbReference type="ARBA" id="ARBA00023015"/>
    </source>
</evidence>
<dbReference type="SUPFAM" id="SSF46785">
    <property type="entry name" value="Winged helix' DNA-binding domain"/>
    <property type="match status" value="1"/>
</dbReference>
<dbReference type="InterPro" id="IPR036388">
    <property type="entry name" value="WH-like_DNA-bd_sf"/>
</dbReference>
<dbReference type="InterPro" id="IPR015422">
    <property type="entry name" value="PyrdxlP-dep_Trfase_small"/>
</dbReference>
<dbReference type="InterPro" id="IPR015421">
    <property type="entry name" value="PyrdxlP-dep_Trfase_major"/>
</dbReference>
<dbReference type="GO" id="GO:0003677">
    <property type="term" value="F:DNA binding"/>
    <property type="evidence" value="ECO:0007669"/>
    <property type="project" value="UniProtKB-KW"/>
</dbReference>
<dbReference type="GO" id="GO:0003700">
    <property type="term" value="F:DNA-binding transcription factor activity"/>
    <property type="evidence" value="ECO:0007669"/>
    <property type="project" value="InterPro"/>
</dbReference>
<evidence type="ECO:0000313" key="8">
    <source>
        <dbReference type="Proteomes" id="UP000002588"/>
    </source>
</evidence>